<comment type="similarity">
    <text evidence="3">Belongs to the scoloptoxin-05 family.</text>
</comment>
<dbReference type="HOGENOM" id="CLU_1148481_0_0_1"/>
<organism evidence="5 6">
    <name type="scientific">Strigamia maritima</name>
    <name type="common">European centipede</name>
    <name type="synonym">Geophilus maritimus</name>
    <dbReference type="NCBI Taxonomy" id="126957"/>
    <lineage>
        <taxon>Eukaryota</taxon>
        <taxon>Metazoa</taxon>
        <taxon>Ecdysozoa</taxon>
        <taxon>Arthropoda</taxon>
        <taxon>Myriapoda</taxon>
        <taxon>Chilopoda</taxon>
        <taxon>Pleurostigmophora</taxon>
        <taxon>Geophilomorpha</taxon>
        <taxon>Linotaeniidae</taxon>
        <taxon>Strigamia</taxon>
    </lineage>
</organism>
<keyword evidence="1 4" id="KW-0732">Signal</keyword>
<protein>
    <recommendedName>
        <fullName evidence="7">Protein sleepless</fullName>
    </recommendedName>
</protein>
<dbReference type="Proteomes" id="UP000014500">
    <property type="component" value="Unassembled WGS sequence"/>
</dbReference>
<evidence type="ECO:0000256" key="3">
    <source>
        <dbReference type="ARBA" id="ARBA00025739"/>
    </source>
</evidence>
<dbReference type="PANTHER" id="PTHR33562:SF28">
    <property type="entry name" value="PROTEIN QUIVER"/>
    <property type="match status" value="1"/>
</dbReference>
<evidence type="ECO:0000313" key="6">
    <source>
        <dbReference type="Proteomes" id="UP000014500"/>
    </source>
</evidence>
<dbReference type="PANTHER" id="PTHR33562">
    <property type="entry name" value="ATILLA, ISOFORM B-RELATED-RELATED"/>
    <property type="match status" value="1"/>
</dbReference>
<dbReference type="Pfam" id="PF17064">
    <property type="entry name" value="QVR"/>
    <property type="match status" value="1"/>
</dbReference>
<keyword evidence="2" id="KW-0325">Glycoprotein</keyword>
<dbReference type="AlphaFoldDB" id="T1J121"/>
<evidence type="ECO:0000256" key="2">
    <source>
        <dbReference type="ARBA" id="ARBA00023180"/>
    </source>
</evidence>
<dbReference type="PROSITE" id="PS00983">
    <property type="entry name" value="LY6_UPAR"/>
    <property type="match status" value="1"/>
</dbReference>
<evidence type="ECO:0000313" key="5">
    <source>
        <dbReference type="EnsemblMetazoa" id="SMAR007237-PA"/>
    </source>
</evidence>
<keyword evidence="6" id="KW-1185">Reference proteome</keyword>
<dbReference type="SUPFAM" id="SSF57302">
    <property type="entry name" value="Snake toxin-like"/>
    <property type="match status" value="1"/>
</dbReference>
<dbReference type="InterPro" id="IPR018363">
    <property type="entry name" value="CD59_antigen_CS"/>
</dbReference>
<feature type="chain" id="PRO_5004579099" description="Protein sleepless" evidence="4">
    <location>
        <begin position="24"/>
        <end position="242"/>
    </location>
</feature>
<dbReference type="InterPro" id="IPR050975">
    <property type="entry name" value="Sleep_regulator"/>
</dbReference>
<reference evidence="5" key="2">
    <citation type="submission" date="2015-02" db="UniProtKB">
        <authorList>
            <consortium name="EnsemblMetazoa"/>
        </authorList>
    </citation>
    <scope>IDENTIFICATION</scope>
</reference>
<dbReference type="EMBL" id="JH431752">
    <property type="status" value="NOT_ANNOTATED_CDS"/>
    <property type="molecule type" value="Genomic_DNA"/>
</dbReference>
<dbReference type="InterPro" id="IPR045860">
    <property type="entry name" value="Snake_toxin-like_sf"/>
</dbReference>
<dbReference type="GO" id="GO:0030431">
    <property type="term" value="P:sleep"/>
    <property type="evidence" value="ECO:0007669"/>
    <property type="project" value="InterPro"/>
</dbReference>
<sequence>MMLDDSIMLYLIFLFLFFQFQSGSCVIRCYNCNNTEPTCDWDTEALDCPDDDDLCVTIAQTRGDVVEYLMGCLSRIDDFRMDIPFRRYPGCRPAKSTVNDSMLYDEVIYCFCRFVDDCSTDAALELMVDPWVPVLICPDWGGIWCYRCVSTQPGCGEFNFDWRWHWQWTCPRDDDKCVKVIERKGADTLVTRECLSNLEGIRRDIPSDRYEGCRPAAKDVKLGNYVFNDIKELDVKRYKNTQ</sequence>
<feature type="signal peptide" evidence="4">
    <location>
        <begin position="1"/>
        <end position="23"/>
    </location>
</feature>
<evidence type="ECO:0000256" key="1">
    <source>
        <dbReference type="ARBA" id="ARBA00022729"/>
    </source>
</evidence>
<dbReference type="InterPro" id="IPR031424">
    <property type="entry name" value="QVR-like"/>
</dbReference>
<name>T1J121_STRMM</name>
<dbReference type="GO" id="GO:0032222">
    <property type="term" value="P:regulation of synaptic transmission, cholinergic"/>
    <property type="evidence" value="ECO:0007669"/>
    <property type="project" value="InterPro"/>
</dbReference>
<dbReference type="EnsemblMetazoa" id="SMAR007237-RA">
    <property type="protein sequence ID" value="SMAR007237-PA"/>
    <property type="gene ID" value="SMAR007237"/>
</dbReference>
<dbReference type="eggNOG" id="ENOG502S2AI">
    <property type="taxonomic scope" value="Eukaryota"/>
</dbReference>
<dbReference type="CDD" id="cd23591">
    <property type="entry name" value="TFP_LU_ECD_Crim"/>
    <property type="match status" value="1"/>
</dbReference>
<evidence type="ECO:0008006" key="7">
    <source>
        <dbReference type="Google" id="ProtNLM"/>
    </source>
</evidence>
<accession>T1J121</accession>
<reference evidence="6" key="1">
    <citation type="submission" date="2011-05" db="EMBL/GenBank/DDBJ databases">
        <authorList>
            <person name="Richards S.R."/>
            <person name="Qu J."/>
            <person name="Jiang H."/>
            <person name="Jhangiani S.N."/>
            <person name="Agravi P."/>
            <person name="Goodspeed R."/>
            <person name="Gross S."/>
            <person name="Mandapat C."/>
            <person name="Jackson L."/>
            <person name="Mathew T."/>
            <person name="Pu L."/>
            <person name="Thornton R."/>
            <person name="Saada N."/>
            <person name="Wilczek-Boney K.B."/>
            <person name="Lee S."/>
            <person name="Kovar C."/>
            <person name="Wu Y."/>
            <person name="Scherer S.E."/>
            <person name="Worley K.C."/>
            <person name="Muzny D.M."/>
            <person name="Gibbs R."/>
        </authorList>
    </citation>
    <scope>NUCLEOTIDE SEQUENCE</scope>
    <source>
        <strain evidence="6">Brora</strain>
    </source>
</reference>
<proteinExistence type="inferred from homology"/>
<evidence type="ECO:0000256" key="4">
    <source>
        <dbReference type="SAM" id="SignalP"/>
    </source>
</evidence>